<name>A0A917V391_9HYPH</name>
<evidence type="ECO:0000313" key="1">
    <source>
        <dbReference type="EMBL" id="GGK28330.1"/>
    </source>
</evidence>
<gene>
    <name evidence="1" type="ORF">GCM10011322_13540</name>
</gene>
<accession>A0A917V391</accession>
<dbReference type="Proteomes" id="UP000600449">
    <property type="component" value="Unassembled WGS sequence"/>
</dbReference>
<organism evidence="1 2">
    <name type="scientific">Salinarimonas ramus</name>
    <dbReference type="NCBI Taxonomy" id="690164"/>
    <lineage>
        <taxon>Bacteria</taxon>
        <taxon>Pseudomonadati</taxon>
        <taxon>Pseudomonadota</taxon>
        <taxon>Alphaproteobacteria</taxon>
        <taxon>Hyphomicrobiales</taxon>
        <taxon>Salinarimonadaceae</taxon>
        <taxon>Salinarimonas</taxon>
    </lineage>
</organism>
<protein>
    <submittedName>
        <fullName evidence="1">Uncharacterized protein</fullName>
    </submittedName>
</protein>
<sequence length="112" mass="11692">MNTCGNPDCGNYGVALRMGRRRSRGNTNGSNSAAAGLGDYKLGSSVDGEQRVSSAFEYALDPHRWIGARSMQCQHVAGSGTDHVPRRGVADAVPWTILGVAGSFVRAPSLAG</sequence>
<dbReference type="AlphaFoldDB" id="A0A917V391"/>
<comment type="caution">
    <text evidence="1">The sequence shown here is derived from an EMBL/GenBank/DDBJ whole genome shotgun (WGS) entry which is preliminary data.</text>
</comment>
<dbReference type="EMBL" id="BMMF01000003">
    <property type="protein sequence ID" value="GGK28330.1"/>
    <property type="molecule type" value="Genomic_DNA"/>
</dbReference>
<evidence type="ECO:0000313" key="2">
    <source>
        <dbReference type="Proteomes" id="UP000600449"/>
    </source>
</evidence>
<keyword evidence="2" id="KW-1185">Reference proteome</keyword>
<proteinExistence type="predicted"/>
<reference evidence="1 2" key="1">
    <citation type="journal article" date="2014" name="Int. J. Syst. Evol. Microbiol.">
        <title>Complete genome sequence of Corynebacterium casei LMG S-19264T (=DSM 44701T), isolated from a smear-ripened cheese.</title>
        <authorList>
            <consortium name="US DOE Joint Genome Institute (JGI-PGF)"/>
            <person name="Walter F."/>
            <person name="Albersmeier A."/>
            <person name="Kalinowski J."/>
            <person name="Ruckert C."/>
        </authorList>
    </citation>
    <scope>NUCLEOTIDE SEQUENCE [LARGE SCALE GENOMIC DNA]</scope>
    <source>
        <strain evidence="1 2">CGMCC 1.9161</strain>
    </source>
</reference>